<dbReference type="AlphaFoldDB" id="A0A5M6I7V2"/>
<comment type="caution">
    <text evidence="1">The sequence shown here is derived from an EMBL/GenBank/DDBJ whole genome shotgun (WGS) entry which is preliminary data.</text>
</comment>
<accession>A0A5M6I7V2</accession>
<dbReference type="EMBL" id="VWPJ01000026">
    <property type="protein sequence ID" value="KAA5603967.1"/>
    <property type="molecule type" value="Genomic_DNA"/>
</dbReference>
<sequence length="143" mass="15259">MPATATAAGVDAAAAEIAATCTPVDDSTVSRVLARLMDFGQRHDLIGAPHRLAAAEADRWESGTRHDLSVALGDLPAAAVLVGLEGLLGSWRQPRLPLPGDVRAAAEGLPAWMETRAALHRLGTVRWVLEREARSSRRRRAGR</sequence>
<dbReference type="RefSeq" id="WP_150063890.1">
    <property type="nucleotide sequence ID" value="NZ_JACHII010000026.1"/>
</dbReference>
<gene>
    <name evidence="1" type="ORF">F1188_18270</name>
</gene>
<keyword evidence="2" id="KW-1185">Reference proteome</keyword>
<evidence type="ECO:0000313" key="1">
    <source>
        <dbReference type="EMBL" id="KAA5603967.1"/>
    </source>
</evidence>
<protein>
    <submittedName>
        <fullName evidence="1">Uncharacterized protein</fullName>
    </submittedName>
</protein>
<evidence type="ECO:0000313" key="2">
    <source>
        <dbReference type="Proteomes" id="UP000324065"/>
    </source>
</evidence>
<name>A0A5M6I7V2_9PROT</name>
<organism evidence="1 2">
    <name type="scientific">Roseospira marina</name>
    <dbReference type="NCBI Taxonomy" id="140057"/>
    <lineage>
        <taxon>Bacteria</taxon>
        <taxon>Pseudomonadati</taxon>
        <taxon>Pseudomonadota</taxon>
        <taxon>Alphaproteobacteria</taxon>
        <taxon>Rhodospirillales</taxon>
        <taxon>Rhodospirillaceae</taxon>
        <taxon>Roseospira</taxon>
    </lineage>
</organism>
<proteinExistence type="predicted"/>
<dbReference type="Proteomes" id="UP000324065">
    <property type="component" value="Unassembled WGS sequence"/>
</dbReference>
<reference evidence="1 2" key="1">
    <citation type="submission" date="2019-09" db="EMBL/GenBank/DDBJ databases">
        <title>Genome sequence of Roseospira marina, one of the more divergent members of the non-sulfur purple photosynthetic bacterial family, the Rhodospirillaceae.</title>
        <authorList>
            <person name="Meyer T."/>
            <person name="Kyndt J."/>
        </authorList>
    </citation>
    <scope>NUCLEOTIDE SEQUENCE [LARGE SCALE GENOMIC DNA]</scope>
    <source>
        <strain evidence="1 2">DSM 15113</strain>
    </source>
</reference>